<reference evidence="3" key="2">
    <citation type="submission" date="2020-01" db="EMBL/GenBank/DDBJ databases">
        <authorList>
            <person name="Algora L."/>
            <person name="Schniete J.K."/>
            <person name="MacFadyen A."/>
            <person name="Hoskisson P.A."/>
            <person name="Hunter I.S."/>
            <person name="Herron P.R."/>
        </authorList>
    </citation>
    <scope>NUCLEOTIDE SEQUENCE</scope>
    <source>
        <strain evidence="3">ATCC 10970</strain>
    </source>
</reference>
<gene>
    <name evidence="3" type="ORF">SRIM_017605</name>
</gene>
<dbReference type="EMBL" id="CP048261">
    <property type="protein sequence ID" value="QST81736.1"/>
    <property type="molecule type" value="Genomic_DNA"/>
</dbReference>
<sequence>MTAADAYALCLLLAPACAAQIARLQQQVDDLTHERDAARRTVEQQQTEHANWRLEYGPRHPRGDQ</sequence>
<evidence type="ECO:0000313" key="3">
    <source>
        <dbReference type="EMBL" id="QST81736.1"/>
    </source>
</evidence>
<proteinExistence type="predicted"/>
<evidence type="ECO:0008006" key="5">
    <source>
        <dbReference type="Google" id="ProtNLM"/>
    </source>
</evidence>
<keyword evidence="2" id="KW-0732">Signal</keyword>
<name>A0A8A1ULS2_STRR1</name>
<feature type="chain" id="PRO_5039061130" description="Secreted protein" evidence="2">
    <location>
        <begin position="19"/>
        <end position="65"/>
    </location>
</feature>
<feature type="compositionally biased region" description="Basic and acidic residues" evidence="1">
    <location>
        <begin position="50"/>
        <end position="65"/>
    </location>
</feature>
<dbReference type="Proteomes" id="UP000011074">
    <property type="component" value="Chromosome"/>
</dbReference>
<dbReference type="AlphaFoldDB" id="A0A8A1ULS2"/>
<reference evidence="3" key="1">
    <citation type="submission" date="2012-12" db="EMBL/GenBank/DDBJ databases">
        <authorList>
            <person name="Pethick F.E."/>
            <person name="MacFadyen A.C."/>
            <person name="Tang Z."/>
            <person name="Sangal V."/>
            <person name="Tze-Tze L."/>
            <person name="Chu J."/>
            <person name="Guo M."/>
            <person name="Kirby R."/>
            <person name="Hoskisson P.A."/>
            <person name="Herron P.R."/>
            <person name="Hunter I.S."/>
        </authorList>
    </citation>
    <scope>NUCLEOTIDE SEQUENCE</scope>
    <source>
        <strain evidence="3">ATCC 10970</strain>
    </source>
</reference>
<feature type="region of interest" description="Disordered" evidence="1">
    <location>
        <begin position="39"/>
        <end position="65"/>
    </location>
</feature>
<reference evidence="3" key="3">
    <citation type="journal article" date="2021" name="bioRxiv">
        <title>Bilateral symmetry of linear streptomycete chromosomes.</title>
        <authorList>
            <person name="Algora-Gallardo L."/>
            <person name="Schniete J.K."/>
            <person name="Mark D.R."/>
            <person name="Hunter I.S."/>
            <person name="Herron P.R."/>
        </authorList>
    </citation>
    <scope>NUCLEOTIDE SEQUENCE</scope>
    <source>
        <strain evidence="3">ATCC 10970</strain>
    </source>
</reference>
<evidence type="ECO:0000313" key="4">
    <source>
        <dbReference type="Proteomes" id="UP000011074"/>
    </source>
</evidence>
<organism evidence="3 4">
    <name type="scientific">Streptomyces rimosus subsp. rimosus (strain ATCC 10970 / DSM 40260 / JCM 4667 / NRRL 2234)</name>
    <dbReference type="NCBI Taxonomy" id="1265868"/>
    <lineage>
        <taxon>Bacteria</taxon>
        <taxon>Bacillati</taxon>
        <taxon>Actinomycetota</taxon>
        <taxon>Actinomycetes</taxon>
        <taxon>Kitasatosporales</taxon>
        <taxon>Streptomycetaceae</taxon>
        <taxon>Streptomyces</taxon>
    </lineage>
</organism>
<dbReference type="RefSeq" id="WP_030417480.1">
    <property type="nucleotide sequence ID" value="NZ_CP048261.1"/>
</dbReference>
<accession>A0A8A1ULS2</accession>
<feature type="signal peptide" evidence="2">
    <location>
        <begin position="1"/>
        <end position="18"/>
    </location>
</feature>
<dbReference type="GeneID" id="66855805"/>
<evidence type="ECO:0000256" key="1">
    <source>
        <dbReference type="SAM" id="MobiDB-lite"/>
    </source>
</evidence>
<evidence type="ECO:0000256" key="2">
    <source>
        <dbReference type="SAM" id="SignalP"/>
    </source>
</evidence>
<protein>
    <recommendedName>
        <fullName evidence="5">Secreted protein</fullName>
    </recommendedName>
</protein>